<protein>
    <recommendedName>
        <fullName evidence="14">Protein phosphatase 1 regulatory subunit 15A</fullName>
    </recommendedName>
    <alternativeName>
        <fullName evidence="15">Growth arrest and DNA damage-inducible protein GADD34</fullName>
    </alternativeName>
</protein>
<dbReference type="PANTHER" id="PTHR16489:SF14">
    <property type="entry name" value="PROTEIN PHOSPHATASE 1 REGULATORY SUBUNIT 15A"/>
    <property type="match status" value="1"/>
</dbReference>
<evidence type="ECO:0000256" key="13">
    <source>
        <dbReference type="ARBA" id="ARBA00023136"/>
    </source>
</evidence>
<name>A0A1U7RBG9_ALLSI</name>
<comment type="subcellular location">
    <subcellularLocation>
        <location evidence="1">Endoplasmic reticulum membrane</location>
        <topology evidence="1">Peripheral membrane protein</topology>
        <orientation evidence="1">Cytoplasmic side</orientation>
    </subcellularLocation>
    <subcellularLocation>
        <location evidence="2">Mitochondrion outer membrane</location>
        <topology evidence="2">Peripheral membrane protein</topology>
        <orientation evidence="2">Cytoplasmic side</orientation>
    </subcellularLocation>
</comment>
<evidence type="ECO:0000256" key="2">
    <source>
        <dbReference type="ARBA" id="ARBA00004570"/>
    </source>
</evidence>
<dbReference type="GeneID" id="102376825"/>
<evidence type="ECO:0000256" key="4">
    <source>
        <dbReference type="ARBA" id="ARBA00022553"/>
    </source>
</evidence>
<organism evidence="19 20">
    <name type="scientific">Alligator sinensis</name>
    <name type="common">Chinese alligator</name>
    <dbReference type="NCBI Taxonomy" id="38654"/>
    <lineage>
        <taxon>Eukaryota</taxon>
        <taxon>Metazoa</taxon>
        <taxon>Chordata</taxon>
        <taxon>Craniata</taxon>
        <taxon>Vertebrata</taxon>
        <taxon>Euteleostomi</taxon>
        <taxon>Archelosauria</taxon>
        <taxon>Archosauria</taxon>
        <taxon>Crocodylia</taxon>
        <taxon>Alligatoridae</taxon>
        <taxon>Alligatorinae</taxon>
        <taxon>Alligator</taxon>
    </lineage>
</organism>
<dbReference type="InterPro" id="IPR051254">
    <property type="entry name" value="PPP1R15"/>
</dbReference>
<evidence type="ECO:0000256" key="6">
    <source>
        <dbReference type="ARBA" id="ARBA00022737"/>
    </source>
</evidence>
<evidence type="ECO:0000313" key="19">
    <source>
        <dbReference type="Proteomes" id="UP000189705"/>
    </source>
</evidence>
<dbReference type="InterPro" id="IPR019523">
    <property type="entry name" value="Prot_Pase1_reg-su15A/B_C"/>
</dbReference>
<evidence type="ECO:0000256" key="10">
    <source>
        <dbReference type="ARBA" id="ARBA00022845"/>
    </source>
</evidence>
<feature type="compositionally biased region" description="Acidic residues" evidence="17">
    <location>
        <begin position="277"/>
        <end position="289"/>
    </location>
</feature>
<accession>A0A1U7RBG9</accession>
<dbReference type="GO" id="GO:0034976">
    <property type="term" value="P:response to endoplasmic reticulum stress"/>
    <property type="evidence" value="ECO:0007669"/>
    <property type="project" value="TreeGrafter"/>
</dbReference>
<keyword evidence="11" id="KW-0346">Stress response</keyword>
<dbReference type="OrthoDB" id="5976067at2759"/>
<keyword evidence="4" id="KW-0597">Phosphoprotein</keyword>
<dbReference type="PANTHER" id="PTHR16489">
    <property type="entry name" value="GH11727P"/>
    <property type="match status" value="1"/>
</dbReference>
<dbReference type="CTD" id="23645"/>
<feature type="region of interest" description="Disordered" evidence="17">
    <location>
        <begin position="481"/>
        <end position="532"/>
    </location>
</feature>
<keyword evidence="8" id="KW-0256">Endoplasmic reticulum</keyword>
<keyword evidence="13" id="KW-0472">Membrane</keyword>
<evidence type="ECO:0000256" key="15">
    <source>
        <dbReference type="ARBA" id="ARBA00042438"/>
    </source>
</evidence>
<sequence length="532" mass="58485">MTPNSTVVTCNATLPFVNHCPTVTHCAQMVHDAFPDPGSLSCRPTVAGRLTMTAKVLLCLLKRWLSAWHLFPATMRMMRKTKESFLPACSGPTGREGRLQRPPALDPTSGKGQKLWENLEKCDDTPGAALSCQETDKHLENSGEGTVPGREEATSFQEMNKHLEDAGEGSMLAREEATGFQETDKHLERLEDSREVQKQLLENPQHSQEDGEHPGMGGASKEALKGGEGDATISLLNGTKDKEPIAKSSLVLSLFYCPSEEDDGEEEDGGSDSGWSDTEEEEEADSENEELWRSLSCGHDPSNPLRCSTSSRGPKAAPDSCWPQNQDQVSHLGMAHSLEAGTACAFQSPWPMRRWESLRKVAPHYCEPGSRRAEDPVMTETACDQEGNRAAKKVRFCPVVTVHPLIVWDFASRAARCGPWEELARDRCRFRQRIEQAEVVLGPCLEPGHRAKAWRRIHKATENPGIQENQAISFPSCSTATENPGMWDQQATSLPLCSTGRENPGIQEGRTGRCPSLSSGEEDLGIRNSRLG</sequence>
<dbReference type="Proteomes" id="UP000189705">
    <property type="component" value="Unplaced"/>
</dbReference>
<evidence type="ECO:0000256" key="9">
    <source>
        <dbReference type="ARBA" id="ARBA00022843"/>
    </source>
</evidence>
<keyword evidence="6" id="KW-0677">Repeat</keyword>
<feature type="region of interest" description="Disordered" evidence="17">
    <location>
        <begin position="91"/>
        <end position="112"/>
    </location>
</feature>
<comment type="similarity">
    <text evidence="3">Belongs to the PPP1R15 family.</text>
</comment>
<feature type="region of interest" description="Disordered" evidence="17">
    <location>
        <begin position="202"/>
        <end position="225"/>
    </location>
</feature>
<evidence type="ECO:0000256" key="17">
    <source>
        <dbReference type="SAM" id="MobiDB-lite"/>
    </source>
</evidence>
<comment type="subunit">
    <text evidence="16">Interacts with PPP1CA. Interacts with EIF2S1. Interacts with PCNA. Interacts with LYN and KMT2A/MLL1. Interacts with PPP1R1A and SMARCB1. Interacts with SMAD7. Interacts with BAG1. Interacts with NOX4.</text>
</comment>
<dbReference type="KEGG" id="asn:102376825"/>
<evidence type="ECO:0000313" key="20">
    <source>
        <dbReference type="RefSeq" id="XP_006014999.1"/>
    </source>
</evidence>
<dbReference type="GO" id="GO:0006915">
    <property type="term" value="P:apoptotic process"/>
    <property type="evidence" value="ECO:0007669"/>
    <property type="project" value="UniProtKB-KW"/>
</dbReference>
<dbReference type="GO" id="GO:0005741">
    <property type="term" value="C:mitochondrial outer membrane"/>
    <property type="evidence" value="ECO:0007669"/>
    <property type="project" value="UniProtKB-SubCell"/>
</dbReference>
<evidence type="ECO:0000256" key="7">
    <source>
        <dbReference type="ARBA" id="ARBA00022787"/>
    </source>
</evidence>
<evidence type="ECO:0000256" key="3">
    <source>
        <dbReference type="ARBA" id="ARBA00010161"/>
    </source>
</evidence>
<reference evidence="20" key="1">
    <citation type="submission" date="2025-08" db="UniProtKB">
        <authorList>
            <consortium name="RefSeq"/>
        </authorList>
    </citation>
    <scope>IDENTIFICATION</scope>
</reference>
<evidence type="ECO:0000256" key="14">
    <source>
        <dbReference type="ARBA" id="ARBA00040008"/>
    </source>
</evidence>
<keyword evidence="19" id="KW-1185">Reference proteome</keyword>
<keyword evidence="9" id="KW-0832">Ubl conjugation</keyword>
<evidence type="ECO:0000256" key="1">
    <source>
        <dbReference type="ARBA" id="ARBA00004397"/>
    </source>
</evidence>
<evidence type="ECO:0000256" key="16">
    <source>
        <dbReference type="ARBA" id="ARBA00047011"/>
    </source>
</evidence>
<dbReference type="GO" id="GO:0000164">
    <property type="term" value="C:protein phosphatase type 1 complex"/>
    <property type="evidence" value="ECO:0007669"/>
    <property type="project" value="TreeGrafter"/>
</dbReference>
<dbReference type="AlphaFoldDB" id="A0A1U7RBG9"/>
<dbReference type="InParanoid" id="A0A1U7RBG9"/>
<dbReference type="Pfam" id="PF10488">
    <property type="entry name" value="PP1c_bdg"/>
    <property type="match status" value="1"/>
</dbReference>
<keyword evidence="7" id="KW-1000">Mitochondrion outer membrane</keyword>
<feature type="region of interest" description="Disordered" evidence="17">
    <location>
        <begin position="260"/>
        <end position="323"/>
    </location>
</feature>
<keyword evidence="5" id="KW-0053">Apoptosis</keyword>
<evidence type="ECO:0000256" key="11">
    <source>
        <dbReference type="ARBA" id="ARBA00023016"/>
    </source>
</evidence>
<keyword evidence="12" id="KW-0496">Mitochondrion</keyword>
<dbReference type="eggNOG" id="ENOG502S745">
    <property type="taxonomic scope" value="Eukaryota"/>
</dbReference>
<dbReference type="GO" id="GO:0019888">
    <property type="term" value="F:protein phosphatase regulator activity"/>
    <property type="evidence" value="ECO:0007669"/>
    <property type="project" value="TreeGrafter"/>
</dbReference>
<dbReference type="RefSeq" id="XP_006014999.1">
    <property type="nucleotide sequence ID" value="XM_006014937.3"/>
</dbReference>
<evidence type="ECO:0000259" key="18">
    <source>
        <dbReference type="Pfam" id="PF10488"/>
    </source>
</evidence>
<gene>
    <name evidence="20" type="primary">PPP1R15A</name>
</gene>
<dbReference type="GO" id="GO:0006417">
    <property type="term" value="P:regulation of translation"/>
    <property type="evidence" value="ECO:0007669"/>
    <property type="project" value="UniProtKB-KW"/>
</dbReference>
<keyword evidence="10" id="KW-0810">Translation regulation</keyword>
<dbReference type="GO" id="GO:0005789">
    <property type="term" value="C:endoplasmic reticulum membrane"/>
    <property type="evidence" value="ECO:0007669"/>
    <property type="project" value="UniProtKB-SubCell"/>
</dbReference>
<evidence type="ECO:0000256" key="8">
    <source>
        <dbReference type="ARBA" id="ARBA00022824"/>
    </source>
</evidence>
<dbReference type="STRING" id="38654.A0A1U7RBG9"/>
<feature type="compositionally biased region" description="Acidic residues" evidence="17">
    <location>
        <begin position="260"/>
        <end position="270"/>
    </location>
</feature>
<proteinExistence type="inferred from homology"/>
<evidence type="ECO:0000256" key="5">
    <source>
        <dbReference type="ARBA" id="ARBA00022703"/>
    </source>
</evidence>
<feature type="domain" description="Protein phosphatase 1 regulatory subunit 15A/B C-terminal" evidence="18">
    <location>
        <begin position="391"/>
        <end position="456"/>
    </location>
</feature>
<evidence type="ECO:0000256" key="12">
    <source>
        <dbReference type="ARBA" id="ARBA00023128"/>
    </source>
</evidence>